<dbReference type="Pfam" id="PF01205">
    <property type="entry name" value="Impact_N"/>
    <property type="match status" value="1"/>
</dbReference>
<dbReference type="SUPFAM" id="SSF54980">
    <property type="entry name" value="EF-G C-terminal domain-like"/>
    <property type="match status" value="1"/>
</dbReference>
<evidence type="ECO:0000256" key="1">
    <source>
        <dbReference type="ARBA" id="ARBA00007665"/>
    </source>
</evidence>
<name>A0ABV9Q7K1_9BACL</name>
<sequence length="217" mass="23976">MLTSYKTIKGYGEETIIIKKSRFIGYAMPAETEEEAVKFIESIQKKHWDATHNCYAYQIGPHDEIQKSNDDGEPSGTAGKPILEVIKKEGLKNVAVVVTRYFGGIMLGAGGLVRAYGQTAGAGLRAAGIVTRSLFQMIHVGIDYTWLGKVENETLQAGYFVDHIEYMDRVRVTALVPAEEAERYAKLITNTTHGQAEIMIGESIYATIQDGKLVKKL</sequence>
<dbReference type="InterPro" id="IPR015796">
    <property type="entry name" value="Impact_YigZ-like"/>
</dbReference>
<feature type="domain" description="UPF0029" evidence="3">
    <location>
        <begin position="142"/>
        <end position="195"/>
    </location>
</feature>
<keyword evidence="5" id="KW-1185">Reference proteome</keyword>
<dbReference type="PROSITE" id="PS00910">
    <property type="entry name" value="UPF0029"/>
    <property type="match status" value="1"/>
</dbReference>
<gene>
    <name evidence="4" type="ORF">ACFO8Q_19355</name>
</gene>
<dbReference type="PANTHER" id="PTHR16301">
    <property type="entry name" value="IMPACT-RELATED"/>
    <property type="match status" value="1"/>
</dbReference>
<dbReference type="InterPro" id="IPR036956">
    <property type="entry name" value="Impact_N_sf"/>
</dbReference>
<dbReference type="InterPro" id="IPR001498">
    <property type="entry name" value="Impact_N"/>
</dbReference>
<evidence type="ECO:0000259" key="2">
    <source>
        <dbReference type="Pfam" id="PF01205"/>
    </source>
</evidence>
<feature type="domain" description="Impact N-terminal" evidence="2">
    <location>
        <begin position="19"/>
        <end position="121"/>
    </location>
</feature>
<dbReference type="InterPro" id="IPR020569">
    <property type="entry name" value="UPF0029_Impact_CS"/>
</dbReference>
<dbReference type="Proteomes" id="UP001596002">
    <property type="component" value="Unassembled WGS sequence"/>
</dbReference>
<dbReference type="SUPFAM" id="SSF54211">
    <property type="entry name" value="Ribosomal protein S5 domain 2-like"/>
    <property type="match status" value="1"/>
</dbReference>
<dbReference type="Pfam" id="PF09186">
    <property type="entry name" value="DUF1949"/>
    <property type="match status" value="1"/>
</dbReference>
<dbReference type="EMBL" id="JBHSHC010000132">
    <property type="protein sequence ID" value="MFC4769492.1"/>
    <property type="molecule type" value="Genomic_DNA"/>
</dbReference>
<protein>
    <submittedName>
        <fullName evidence="4">YigZ family protein</fullName>
    </submittedName>
</protein>
<proteinExistence type="inferred from homology"/>
<dbReference type="NCBIfam" id="TIGR00257">
    <property type="entry name" value="IMPACT_YIGZ"/>
    <property type="match status" value="1"/>
</dbReference>
<dbReference type="InterPro" id="IPR035647">
    <property type="entry name" value="EFG_III/V"/>
</dbReference>
<reference evidence="5" key="1">
    <citation type="journal article" date="2019" name="Int. J. Syst. Evol. Microbiol.">
        <title>The Global Catalogue of Microorganisms (GCM) 10K type strain sequencing project: providing services to taxonomists for standard genome sequencing and annotation.</title>
        <authorList>
            <consortium name="The Broad Institute Genomics Platform"/>
            <consortium name="The Broad Institute Genome Sequencing Center for Infectious Disease"/>
            <person name="Wu L."/>
            <person name="Ma J."/>
        </authorList>
    </citation>
    <scope>NUCLEOTIDE SEQUENCE [LARGE SCALE GENOMIC DNA]</scope>
    <source>
        <strain evidence="5">WYCCWR 12678</strain>
    </source>
</reference>
<evidence type="ECO:0000313" key="5">
    <source>
        <dbReference type="Proteomes" id="UP001596002"/>
    </source>
</evidence>
<evidence type="ECO:0000259" key="3">
    <source>
        <dbReference type="Pfam" id="PF09186"/>
    </source>
</evidence>
<accession>A0ABV9Q7K1</accession>
<dbReference type="InterPro" id="IPR015269">
    <property type="entry name" value="UPF0029_Impact_C"/>
</dbReference>
<evidence type="ECO:0000313" key="4">
    <source>
        <dbReference type="EMBL" id="MFC4769492.1"/>
    </source>
</evidence>
<dbReference type="PANTHER" id="PTHR16301:SF20">
    <property type="entry name" value="IMPACT FAMILY MEMBER YIGZ"/>
    <property type="match status" value="1"/>
</dbReference>
<dbReference type="RefSeq" id="WP_380028066.1">
    <property type="nucleotide sequence ID" value="NZ_JBHSHC010000132.1"/>
</dbReference>
<dbReference type="InterPro" id="IPR020568">
    <property type="entry name" value="Ribosomal_Su5_D2-typ_SF"/>
</dbReference>
<dbReference type="Gene3D" id="3.30.230.30">
    <property type="entry name" value="Impact, N-terminal domain"/>
    <property type="match status" value="1"/>
</dbReference>
<comment type="caution">
    <text evidence="4">The sequence shown here is derived from an EMBL/GenBank/DDBJ whole genome shotgun (WGS) entry which is preliminary data.</text>
</comment>
<dbReference type="InterPro" id="IPR023582">
    <property type="entry name" value="Impact"/>
</dbReference>
<comment type="similarity">
    <text evidence="1">Belongs to the IMPACT family.</text>
</comment>
<organism evidence="4 5">
    <name type="scientific">Effusibacillus consociatus</name>
    <dbReference type="NCBI Taxonomy" id="1117041"/>
    <lineage>
        <taxon>Bacteria</taxon>
        <taxon>Bacillati</taxon>
        <taxon>Bacillota</taxon>
        <taxon>Bacilli</taxon>
        <taxon>Bacillales</taxon>
        <taxon>Alicyclobacillaceae</taxon>
        <taxon>Effusibacillus</taxon>
    </lineage>
</organism>